<evidence type="ECO:0008006" key="5">
    <source>
        <dbReference type="Google" id="ProtNLM"/>
    </source>
</evidence>
<evidence type="ECO:0000256" key="1">
    <source>
        <dbReference type="SAM" id="SignalP"/>
    </source>
</evidence>
<feature type="chain" id="PRO_5008044717" description="Secreted protein" evidence="1">
    <location>
        <begin position="24"/>
        <end position="94"/>
    </location>
</feature>
<evidence type="ECO:0000313" key="3">
    <source>
        <dbReference type="EMBL" id="WOH15009.1"/>
    </source>
</evidence>
<organism evidence="2">
    <name type="scientific">Daucus carota subsp. sativus</name>
    <name type="common">Carrot</name>
    <dbReference type="NCBI Taxonomy" id="79200"/>
    <lineage>
        <taxon>Eukaryota</taxon>
        <taxon>Viridiplantae</taxon>
        <taxon>Streptophyta</taxon>
        <taxon>Embryophyta</taxon>
        <taxon>Tracheophyta</taxon>
        <taxon>Spermatophyta</taxon>
        <taxon>Magnoliopsida</taxon>
        <taxon>eudicotyledons</taxon>
        <taxon>Gunneridae</taxon>
        <taxon>Pentapetalae</taxon>
        <taxon>asterids</taxon>
        <taxon>campanulids</taxon>
        <taxon>Apiales</taxon>
        <taxon>Apiaceae</taxon>
        <taxon>Apioideae</taxon>
        <taxon>Scandiceae</taxon>
        <taxon>Daucinae</taxon>
        <taxon>Daucus</taxon>
        <taxon>Daucus sect. Daucus</taxon>
    </lineage>
</organism>
<dbReference type="Proteomes" id="UP000077755">
    <property type="component" value="Chromosome 9"/>
</dbReference>
<dbReference type="EMBL" id="LNRQ01000008">
    <property type="protein sequence ID" value="KZM84079.1"/>
    <property type="molecule type" value="Genomic_DNA"/>
</dbReference>
<name>A0A175YKH3_DAUCS</name>
<evidence type="ECO:0000313" key="4">
    <source>
        <dbReference type="Proteomes" id="UP000077755"/>
    </source>
</evidence>
<dbReference type="Gramene" id="KZM84079">
    <property type="protein sequence ID" value="KZM84079"/>
    <property type="gene ID" value="DCAR_028499"/>
</dbReference>
<feature type="signal peptide" evidence="1">
    <location>
        <begin position="1"/>
        <end position="23"/>
    </location>
</feature>
<evidence type="ECO:0000313" key="2">
    <source>
        <dbReference type="EMBL" id="KZM84079.1"/>
    </source>
</evidence>
<dbReference type="AlphaFoldDB" id="A0A175YKH3"/>
<reference evidence="3" key="2">
    <citation type="submission" date="2022-03" db="EMBL/GenBank/DDBJ databases">
        <title>Draft title - Genomic analysis of global carrot germplasm unveils the trajectory of domestication and the origin of high carotenoid orange carrot.</title>
        <authorList>
            <person name="Iorizzo M."/>
            <person name="Ellison S."/>
            <person name="Senalik D."/>
            <person name="Macko-Podgorni A."/>
            <person name="Grzebelus D."/>
            <person name="Bostan H."/>
            <person name="Rolling W."/>
            <person name="Curaba J."/>
            <person name="Simon P."/>
        </authorList>
    </citation>
    <scope>NUCLEOTIDE SEQUENCE</scope>
    <source>
        <tissue evidence="3">Leaf</tissue>
    </source>
</reference>
<keyword evidence="4" id="KW-1185">Reference proteome</keyword>
<proteinExistence type="predicted"/>
<keyword evidence="1" id="KW-0732">Signal</keyword>
<protein>
    <recommendedName>
        <fullName evidence="5">Secreted protein</fullName>
    </recommendedName>
</protein>
<accession>A0A175YKH3</accession>
<dbReference type="EMBL" id="CP093351">
    <property type="protein sequence ID" value="WOH15009.1"/>
    <property type="molecule type" value="Genomic_DNA"/>
</dbReference>
<sequence length="94" mass="10042">MATQTGLTIIVLVLVMSIAEIKGRNRFGTIDMVAPCCRKGGAVHPSAESLTPAPSPTKLPLTSPPSLADLLTYRRGTGQQVVRTQNNWNSLVLL</sequence>
<gene>
    <name evidence="2" type="ORF">DCAR_028499</name>
    <name evidence="3" type="ORF">DCAR_0934539</name>
</gene>
<reference evidence="2" key="1">
    <citation type="journal article" date="2016" name="Nat. Genet.">
        <title>A high-quality carrot genome assembly provides new insights into carotenoid accumulation and asterid genome evolution.</title>
        <authorList>
            <person name="Iorizzo M."/>
            <person name="Ellison S."/>
            <person name="Senalik D."/>
            <person name="Zeng P."/>
            <person name="Satapoomin P."/>
            <person name="Huang J."/>
            <person name="Bowman M."/>
            <person name="Iovene M."/>
            <person name="Sanseverino W."/>
            <person name="Cavagnaro P."/>
            <person name="Yildiz M."/>
            <person name="Macko-Podgorni A."/>
            <person name="Moranska E."/>
            <person name="Grzebelus E."/>
            <person name="Grzebelus D."/>
            <person name="Ashrafi H."/>
            <person name="Zheng Z."/>
            <person name="Cheng S."/>
            <person name="Spooner D."/>
            <person name="Van Deynze A."/>
            <person name="Simon P."/>
        </authorList>
    </citation>
    <scope>NUCLEOTIDE SEQUENCE [LARGE SCALE GENOMIC DNA]</scope>
    <source>
        <tissue evidence="2">Leaf</tissue>
    </source>
</reference>